<dbReference type="GO" id="GO:0005576">
    <property type="term" value="C:extracellular region"/>
    <property type="evidence" value="ECO:0007669"/>
    <property type="project" value="UniProtKB-SubCell"/>
</dbReference>
<accession>W0UV48</accession>
<gene>
    <name evidence="8" type="primary">RAG1</name>
</gene>
<evidence type="ECO:0000256" key="6">
    <source>
        <dbReference type="SAM" id="SignalP"/>
    </source>
</evidence>
<dbReference type="SMART" id="SM00092">
    <property type="entry name" value="RNAse_Pc"/>
    <property type="match status" value="1"/>
</dbReference>
<keyword evidence="4 6" id="KW-0732">Signal</keyword>
<sequence>MNLMWILLLFLLLDLTVFTPALPFSTRHIDNPRSWVPRGHHQYCNVMMRCRWLIHRGKCKQIHTFIHKNLTTIADFCRTPPVPCTNSPSMCSCHNRTHDVNVTACFASTGTRPLHCHYQK</sequence>
<evidence type="ECO:0000313" key="8">
    <source>
        <dbReference type="EMBL" id="CDG31981.1"/>
    </source>
</evidence>
<feature type="chain" id="PRO_5004797387" evidence="6">
    <location>
        <begin position="22"/>
        <end position="120"/>
    </location>
</feature>
<evidence type="ECO:0000256" key="2">
    <source>
        <dbReference type="ARBA" id="ARBA00005600"/>
    </source>
</evidence>
<proteinExistence type="inferred from homology"/>
<reference evidence="8" key="1">
    <citation type="journal article" date="2014" name="Mol. Genet. Genomics">
        <title>Comparative genomic analysis of eutherian ribonuclease A genes.</title>
        <authorList>
            <person name="Premzl M."/>
        </authorList>
    </citation>
    <scope>NUCLEOTIDE SEQUENCE</scope>
</reference>
<keyword evidence="5" id="KW-1015">Disulfide bond</keyword>
<keyword evidence="3" id="KW-0964">Secreted</keyword>
<feature type="signal peptide" evidence="6">
    <location>
        <begin position="1"/>
        <end position="21"/>
    </location>
</feature>
<dbReference type="PANTHER" id="PTHR11437:SF10">
    <property type="entry name" value="ANGIOGENIN-RELATED"/>
    <property type="match status" value="1"/>
</dbReference>
<evidence type="ECO:0000256" key="3">
    <source>
        <dbReference type="ARBA" id="ARBA00022525"/>
    </source>
</evidence>
<protein>
    <submittedName>
        <fullName evidence="8">Ribonuclease A G1</fullName>
    </submittedName>
</protein>
<dbReference type="Pfam" id="PF00074">
    <property type="entry name" value="RnaseA"/>
    <property type="match status" value="1"/>
</dbReference>
<dbReference type="SUPFAM" id="SSF54076">
    <property type="entry name" value="RNase A-like"/>
    <property type="match status" value="1"/>
</dbReference>
<dbReference type="InterPro" id="IPR036816">
    <property type="entry name" value="RNaseA-like_dom_sf"/>
</dbReference>
<evidence type="ECO:0000256" key="4">
    <source>
        <dbReference type="ARBA" id="ARBA00022729"/>
    </source>
</evidence>
<comment type="subcellular location">
    <subcellularLocation>
        <location evidence="1">Secreted</location>
    </subcellularLocation>
</comment>
<name>W0UV48_PAPHA</name>
<dbReference type="GO" id="GO:0003676">
    <property type="term" value="F:nucleic acid binding"/>
    <property type="evidence" value="ECO:0007669"/>
    <property type="project" value="InterPro"/>
</dbReference>
<dbReference type="GO" id="GO:0050830">
    <property type="term" value="P:defense response to Gram-positive bacterium"/>
    <property type="evidence" value="ECO:0007669"/>
    <property type="project" value="TreeGrafter"/>
</dbReference>
<dbReference type="GO" id="GO:0004540">
    <property type="term" value="F:RNA nuclease activity"/>
    <property type="evidence" value="ECO:0007669"/>
    <property type="project" value="TreeGrafter"/>
</dbReference>
<evidence type="ECO:0000256" key="5">
    <source>
        <dbReference type="ARBA" id="ARBA00023157"/>
    </source>
</evidence>
<dbReference type="InterPro" id="IPR023412">
    <property type="entry name" value="RNaseA_domain"/>
</dbReference>
<feature type="domain" description="Ribonuclease A-domain" evidence="7">
    <location>
        <begin position="17"/>
        <end position="120"/>
    </location>
</feature>
<dbReference type="PANTHER" id="PTHR11437">
    <property type="entry name" value="RIBONUCLEASE"/>
    <property type="match status" value="1"/>
</dbReference>
<evidence type="ECO:0000256" key="1">
    <source>
        <dbReference type="ARBA" id="ARBA00004613"/>
    </source>
</evidence>
<comment type="similarity">
    <text evidence="2">Belongs to the pancreatic ribonuclease family.</text>
</comment>
<dbReference type="InterPro" id="IPR001427">
    <property type="entry name" value="RNaseA"/>
</dbReference>
<dbReference type="AlphaFoldDB" id="W0UV48"/>
<dbReference type="Gene3D" id="3.10.130.10">
    <property type="entry name" value="Ribonuclease A-like domain"/>
    <property type="match status" value="1"/>
</dbReference>
<reference evidence="8" key="3">
    <citation type="journal article" date="2019" name="Gene Rep">
        <title>Eutherian third-party data gene collections.</title>
        <authorList>
            <person name="Premzl M."/>
        </authorList>
    </citation>
    <scope>NUCLEOTIDE SEQUENCE</scope>
</reference>
<evidence type="ECO:0000259" key="7">
    <source>
        <dbReference type="SMART" id="SM00092"/>
    </source>
</evidence>
<dbReference type="EMBL" id="HG328905">
    <property type="protein sequence ID" value="CDG31981.1"/>
    <property type="molecule type" value="Genomic_DNA"/>
</dbReference>
<reference evidence="8" key="2">
    <citation type="journal article" date="2016" name="Data Brief">
        <title>Curated eutherian third party data gene data sets.</title>
        <authorList>
            <person name="Premzl M."/>
        </authorList>
    </citation>
    <scope>NUCLEOTIDE SEQUENCE</scope>
</reference>
<organism evidence="8">
    <name type="scientific">Papio hamadryas</name>
    <name type="common">Hamadryas baboon</name>
    <dbReference type="NCBI Taxonomy" id="9557"/>
    <lineage>
        <taxon>Eukaryota</taxon>
        <taxon>Metazoa</taxon>
        <taxon>Chordata</taxon>
        <taxon>Craniata</taxon>
        <taxon>Vertebrata</taxon>
        <taxon>Euteleostomi</taxon>
        <taxon>Mammalia</taxon>
        <taxon>Eutheria</taxon>
        <taxon>Euarchontoglires</taxon>
        <taxon>Primates</taxon>
        <taxon>Haplorrhini</taxon>
        <taxon>Catarrhini</taxon>
        <taxon>Cercopithecidae</taxon>
        <taxon>Cercopithecinae</taxon>
        <taxon>Papio</taxon>
    </lineage>
</organism>